<dbReference type="Proteomes" id="UP001564657">
    <property type="component" value="Unassembled WGS sequence"/>
</dbReference>
<accession>A0ABV4BMJ5</accession>
<name>A0ABV4BMJ5_9CLOT</name>
<organism evidence="1 2">
    <name type="scientific">Clostridium moutaii</name>
    <dbReference type="NCBI Taxonomy" id="3240932"/>
    <lineage>
        <taxon>Bacteria</taxon>
        <taxon>Bacillati</taxon>
        <taxon>Bacillota</taxon>
        <taxon>Clostridia</taxon>
        <taxon>Eubacteriales</taxon>
        <taxon>Clostridiaceae</taxon>
        <taxon>Clostridium</taxon>
    </lineage>
</organism>
<keyword evidence="2" id="KW-1185">Reference proteome</keyword>
<protein>
    <submittedName>
        <fullName evidence="1">DUF4489 domain-containing protein</fullName>
    </submittedName>
</protein>
<dbReference type="Pfam" id="PF14879">
    <property type="entry name" value="DUF4489"/>
    <property type="match status" value="1"/>
</dbReference>
<evidence type="ECO:0000313" key="2">
    <source>
        <dbReference type="Proteomes" id="UP001564657"/>
    </source>
</evidence>
<sequence length="166" mass="17597">MNSISEAILNNDHKQGRKSSEPPLVVSKCGESSQIVLPDATLGGTTVTTAVITIDTSKFCNPCTKLEFTSNIIGTAFAGALNFQVFKSCNNQQPLPIGGQFSFVVPVASLFANMFTFFVCDCNQCLNECCTYTVMVTVGGVNITGNVGIFAARLMATTADNPDLCC</sequence>
<proteinExistence type="predicted"/>
<dbReference type="InterPro" id="IPR027972">
    <property type="entry name" value="DUF4489"/>
</dbReference>
<dbReference type="RefSeq" id="WP_369703179.1">
    <property type="nucleotide sequence ID" value="NZ_JBGEWD010000002.1"/>
</dbReference>
<reference evidence="1 2" key="1">
    <citation type="submission" date="2024-08" db="EMBL/GenBank/DDBJ databases">
        <title>Clostridium lapicellarii sp. nov., and Clostridium renhuaiense sp. nov., two species isolated from the mud in a fermentation cellar used for producing sauce-flavour Chinese liquors.</title>
        <authorList>
            <person name="Yang F."/>
            <person name="Wang H."/>
            <person name="Chen L.Q."/>
            <person name="Zhou N."/>
            <person name="Lu J.J."/>
            <person name="Pu X.X."/>
            <person name="Wan B."/>
            <person name="Wang L."/>
            <person name="Liu S.J."/>
        </authorList>
    </citation>
    <scope>NUCLEOTIDE SEQUENCE [LARGE SCALE GENOMIC DNA]</scope>
    <source>
        <strain evidence="1 2">MT-5</strain>
    </source>
</reference>
<dbReference type="EMBL" id="JBGEWD010000002">
    <property type="protein sequence ID" value="MEY7999292.1"/>
    <property type="molecule type" value="Genomic_DNA"/>
</dbReference>
<comment type="caution">
    <text evidence="1">The sequence shown here is derived from an EMBL/GenBank/DDBJ whole genome shotgun (WGS) entry which is preliminary data.</text>
</comment>
<gene>
    <name evidence="1" type="ORF">AB8U03_03595</name>
</gene>
<evidence type="ECO:0000313" key="1">
    <source>
        <dbReference type="EMBL" id="MEY7999292.1"/>
    </source>
</evidence>